<keyword evidence="2" id="KW-1185">Reference proteome</keyword>
<evidence type="ECO:0000313" key="1">
    <source>
        <dbReference type="EMBL" id="BDB53425.1"/>
    </source>
</evidence>
<dbReference type="EMBL" id="AP025183">
    <property type="protein sequence ID" value="BDB53425.1"/>
    <property type="molecule type" value="Genomic_DNA"/>
</dbReference>
<reference evidence="1 2" key="2">
    <citation type="journal article" date="2022" name="Microorganisms">
        <title>Complete Genome Sequences of Two Flavobacterium ammonificans Strains and a Flavobacterium ammoniigenes Strain of Ammonifying Bacterioplankton Isolated from Surface River Water.</title>
        <authorList>
            <person name="Suda W."/>
            <person name="Ogata Y."/>
            <person name="Shindo C."/>
            <person name="Watanabe K."/>
        </authorList>
    </citation>
    <scope>NUCLEOTIDE SEQUENCE [LARGE SCALE GENOMIC DNA]</scope>
    <source>
        <strain evidence="1 2">GENT11</strain>
    </source>
</reference>
<evidence type="ECO:0000313" key="2">
    <source>
        <dbReference type="Proteomes" id="UP001319865"/>
    </source>
</evidence>
<dbReference type="RefSeq" id="WP_229329645.1">
    <property type="nucleotide sequence ID" value="NZ_AP025183.1"/>
</dbReference>
<dbReference type="Proteomes" id="UP001319865">
    <property type="component" value="Chromosome"/>
</dbReference>
<reference evidence="1 2" key="1">
    <citation type="journal article" date="2022" name="Int. J. Syst. Evol. Microbiol.">
        <title>Flavobacterium ammonificans sp. nov. and Flavobacterium ammoniigenes sp. nov., ammonifying bacteria isolated from surface river water.</title>
        <authorList>
            <person name="Watanabe K."/>
            <person name="Kitamura T."/>
            <person name="Ogata Y."/>
            <person name="Shindo C."/>
            <person name="Suda W."/>
        </authorList>
    </citation>
    <scope>NUCLEOTIDE SEQUENCE [LARGE SCALE GENOMIC DNA]</scope>
    <source>
        <strain evidence="1 2">GENT11</strain>
    </source>
</reference>
<accession>A0ABM7V2G5</accession>
<gene>
    <name evidence="1" type="ORF">GENT11_17370</name>
</gene>
<protein>
    <submittedName>
        <fullName evidence="1">Uncharacterized protein</fullName>
    </submittedName>
</protein>
<organism evidence="1 2">
    <name type="scientific">Flavobacterium ammonificans</name>
    <dbReference type="NCBI Taxonomy" id="1751056"/>
    <lineage>
        <taxon>Bacteria</taxon>
        <taxon>Pseudomonadati</taxon>
        <taxon>Bacteroidota</taxon>
        <taxon>Flavobacteriia</taxon>
        <taxon>Flavobacteriales</taxon>
        <taxon>Flavobacteriaceae</taxon>
        <taxon>Flavobacterium</taxon>
    </lineage>
</organism>
<proteinExistence type="predicted"/>
<sequence length="282" mass="33252">MEEHLLINTFIEKFSRQTILSVTPFSSLYDEIISDSYKVQQEIKGQFVAIASEKNIHYLNYVKERFIVEILNKISIPTIDKWAETTHLNTSDFPFLKNEEVKNLLDIWIEQPFLDLEIQNKAQEMQKDFYLYAVFMEVTKIIRLIDQLLKAPNDNKKTDVITSQTFKLKGDTQKNIKDKAIDLYDSLLKNEYLVKDCKKDFIKLFTGQQPEHKIDWQGLKGELKLFINLLIEENKIDDCRSSKWIITAANFRFSDKDFTPETINSTKKAKHEHYIKTIVNRI</sequence>
<name>A0ABM7V2G5_9FLAO</name>